<dbReference type="SUPFAM" id="SSF53335">
    <property type="entry name" value="S-adenosyl-L-methionine-dependent methyltransferases"/>
    <property type="match status" value="1"/>
</dbReference>
<comment type="caution">
    <text evidence="1">The sequence shown here is derived from an EMBL/GenBank/DDBJ whole genome shotgun (WGS) entry which is preliminary data.</text>
</comment>
<gene>
    <name evidence="1" type="ORF">FB463_001833</name>
</gene>
<dbReference type="OrthoDB" id="4484556at2"/>
<dbReference type="Pfam" id="PF13489">
    <property type="entry name" value="Methyltransf_23"/>
    <property type="match status" value="1"/>
</dbReference>
<dbReference type="RefSeq" id="WP_146856513.1">
    <property type="nucleotide sequence ID" value="NZ_BAAAHR010000008.1"/>
</dbReference>
<dbReference type="GO" id="GO:0008168">
    <property type="term" value="F:methyltransferase activity"/>
    <property type="evidence" value="ECO:0007669"/>
    <property type="project" value="UniProtKB-KW"/>
</dbReference>
<reference evidence="1 2" key="1">
    <citation type="submission" date="2020-07" db="EMBL/GenBank/DDBJ databases">
        <title>Sequencing the genomes of 1000 actinobacteria strains.</title>
        <authorList>
            <person name="Klenk H.-P."/>
        </authorList>
    </citation>
    <scope>NUCLEOTIDE SEQUENCE [LARGE SCALE GENOMIC DNA]</scope>
    <source>
        <strain evidence="1 2">DSM 10309</strain>
    </source>
</reference>
<keyword evidence="1" id="KW-0489">Methyltransferase</keyword>
<sequence>MTLTADTHPIATFGSGGGEPYARALRREGLLQLVRADATPAPTTERTSDDEPFDVARWSAAADAADLTTLDGAGSVLDIGCGPARMVRAAVARGLHVLGIDVSETAVAMAADAGLPVAAGSVFDPLEDEGRWDVALLLDGNIGIGGDPSVLLARCAEVVATDGSVVVETAPDAGVDDVYDAQVVDDQGLSSATFPWAEVGREALHVHARAAGLRVAQTWSVDSRTFCRLVHTR</sequence>
<protein>
    <submittedName>
        <fullName evidence="1">SAM-dependent methyltransferase</fullName>
    </submittedName>
</protein>
<dbReference type="InterPro" id="IPR029063">
    <property type="entry name" value="SAM-dependent_MTases_sf"/>
</dbReference>
<dbReference type="AlphaFoldDB" id="A0A7W3PJB3"/>
<proteinExistence type="predicted"/>
<dbReference type="EMBL" id="JACGWW010000002">
    <property type="protein sequence ID" value="MBA8813584.1"/>
    <property type="molecule type" value="Genomic_DNA"/>
</dbReference>
<name>A0A7W3PJB3_9MICO</name>
<dbReference type="CDD" id="cd02440">
    <property type="entry name" value="AdoMet_MTases"/>
    <property type="match status" value="1"/>
</dbReference>
<dbReference type="Proteomes" id="UP000522688">
    <property type="component" value="Unassembled WGS sequence"/>
</dbReference>
<dbReference type="Gene3D" id="3.40.50.150">
    <property type="entry name" value="Vaccinia Virus protein VP39"/>
    <property type="match status" value="1"/>
</dbReference>
<organism evidence="1 2">
    <name type="scientific">Frigoribacterium faeni</name>
    <dbReference type="NCBI Taxonomy" id="145483"/>
    <lineage>
        <taxon>Bacteria</taxon>
        <taxon>Bacillati</taxon>
        <taxon>Actinomycetota</taxon>
        <taxon>Actinomycetes</taxon>
        <taxon>Micrococcales</taxon>
        <taxon>Microbacteriaceae</taxon>
        <taxon>Frigoribacterium</taxon>
    </lineage>
</organism>
<dbReference type="GO" id="GO:0032259">
    <property type="term" value="P:methylation"/>
    <property type="evidence" value="ECO:0007669"/>
    <property type="project" value="UniProtKB-KW"/>
</dbReference>
<evidence type="ECO:0000313" key="2">
    <source>
        <dbReference type="Proteomes" id="UP000522688"/>
    </source>
</evidence>
<accession>A0A7W3PJB3</accession>
<keyword evidence="1" id="KW-0808">Transferase</keyword>
<evidence type="ECO:0000313" key="1">
    <source>
        <dbReference type="EMBL" id="MBA8813584.1"/>
    </source>
</evidence>